<dbReference type="AlphaFoldDB" id="A0A478FTN6"/>
<evidence type="ECO:0000256" key="1">
    <source>
        <dbReference type="SAM" id="MobiDB-lite"/>
    </source>
</evidence>
<organism evidence="2 3">
    <name type="scientific">Candidatus Mycoplasma haematohominis</name>
    <dbReference type="NCBI Taxonomy" id="1494318"/>
    <lineage>
        <taxon>Bacteria</taxon>
        <taxon>Bacillati</taxon>
        <taxon>Mycoplasmatota</taxon>
        <taxon>Mollicutes</taxon>
        <taxon>Mycoplasmataceae</taxon>
        <taxon>Mycoplasma</taxon>
    </lineage>
</organism>
<dbReference type="EMBL" id="BIMN01000003">
    <property type="protein sequence ID" value="GCE63706.1"/>
    <property type="molecule type" value="Genomic_DNA"/>
</dbReference>
<dbReference type="Proteomes" id="UP000324831">
    <property type="component" value="Unassembled WGS sequence"/>
</dbReference>
<comment type="caution">
    <text evidence="2">The sequence shown here is derived from an EMBL/GenBank/DDBJ whole genome shotgun (WGS) entry which is preliminary data.</text>
</comment>
<feature type="compositionally biased region" description="Polar residues" evidence="1">
    <location>
        <begin position="111"/>
        <end position="124"/>
    </location>
</feature>
<dbReference type="RefSeq" id="WP_216083386.1">
    <property type="nucleotide sequence ID" value="NZ_CACTIB010000021.1"/>
</dbReference>
<evidence type="ECO:0000313" key="3">
    <source>
        <dbReference type="Proteomes" id="UP000324831"/>
    </source>
</evidence>
<protein>
    <submittedName>
        <fullName evidence="2">Uncharacterized protein</fullName>
    </submittedName>
</protein>
<feature type="region of interest" description="Disordered" evidence="1">
    <location>
        <begin position="101"/>
        <end position="124"/>
    </location>
</feature>
<name>A0A478FTN6_9MOLU</name>
<evidence type="ECO:0000313" key="2">
    <source>
        <dbReference type="EMBL" id="GCE63706.1"/>
    </source>
</evidence>
<sequence>MSTQAIGSAIAGTAVVGGGGTLAAYAAGAFDPSKPTLKEATFEDYAKHKSLKYLGETNKVPGIAPDSAKIKSRLDDSTNGQVYRASFNKHWDNMKDADVTVTPKKTRPSDLKTSLFPTSGSGSKDQEVSNWTADWCKSIGVKKVLIKKVENGKESWKDDLDEDSSWKAFKDICLAGNA</sequence>
<proteinExistence type="predicted"/>
<accession>A0A478FTN6</accession>
<gene>
    <name evidence="2" type="ORF">MHSWG343_07060</name>
</gene>
<reference evidence="2 3" key="1">
    <citation type="submission" date="2019-01" db="EMBL/GenBank/DDBJ databases">
        <title>Draft genome sequences of Candidatus Mycoplasma haemohominis SWG34-3 identified from a patient with pyrexia, anemia and liver dysfunction.</title>
        <authorList>
            <person name="Sekizuka T."/>
            <person name="Hattori N."/>
            <person name="Katano H."/>
            <person name="Takuma T."/>
            <person name="Ito T."/>
            <person name="Arai N."/>
            <person name="Yanai R."/>
            <person name="Ishii S."/>
            <person name="Miura Y."/>
            <person name="Tokunaga T."/>
            <person name="Watanabe H."/>
            <person name="Nomura N."/>
            <person name="Eguchi J."/>
            <person name="Arai T."/>
            <person name="Hasegawa H."/>
            <person name="Nakamaki T."/>
            <person name="Wakita T."/>
            <person name="Niki Y."/>
            <person name="Kuroda M."/>
        </authorList>
    </citation>
    <scope>NUCLEOTIDE SEQUENCE [LARGE SCALE GENOMIC DNA]</scope>
    <source>
        <strain evidence="2">SWG34-3</strain>
    </source>
</reference>